<sequence length="212" mass="24247">MQRIFILSAFLILITNTIYAQIPVEVFAGHKQAQHGFFLFKDLDSAQKVSLFSIARFAVDYEEAFLNSSFVSSQIIYNFNRNWGISSGGSFSENEFSPTIAISYQYGNERGDFYMNIFPTMIIKDKPEFDLFGLVFYTPKLTDKWSVFSQIIFGSIVNTKFNQHLFSYQQLRLGLGYKKLFQFGLGIDQNIIGSGKAINYSNNAGVFIRKEL</sequence>
<name>A0ABW4VJ62_9BACT</name>
<organism evidence="1 2">
    <name type="scientific">Belliella marina</name>
    <dbReference type="NCBI Taxonomy" id="1644146"/>
    <lineage>
        <taxon>Bacteria</taxon>
        <taxon>Pseudomonadati</taxon>
        <taxon>Bacteroidota</taxon>
        <taxon>Cytophagia</taxon>
        <taxon>Cytophagales</taxon>
        <taxon>Cyclobacteriaceae</taxon>
        <taxon>Belliella</taxon>
    </lineage>
</organism>
<accession>A0ABW4VJ62</accession>
<dbReference type="Proteomes" id="UP001597361">
    <property type="component" value="Unassembled WGS sequence"/>
</dbReference>
<gene>
    <name evidence="1" type="ORF">ACFSKL_03360</name>
</gene>
<dbReference type="RefSeq" id="WP_376883501.1">
    <property type="nucleotide sequence ID" value="NZ_JBHUHR010000009.1"/>
</dbReference>
<dbReference type="EMBL" id="JBHUHR010000009">
    <property type="protein sequence ID" value="MFD2033811.1"/>
    <property type="molecule type" value="Genomic_DNA"/>
</dbReference>
<evidence type="ECO:0000313" key="2">
    <source>
        <dbReference type="Proteomes" id="UP001597361"/>
    </source>
</evidence>
<reference evidence="2" key="1">
    <citation type="journal article" date="2019" name="Int. J. Syst. Evol. Microbiol.">
        <title>The Global Catalogue of Microorganisms (GCM) 10K type strain sequencing project: providing services to taxonomists for standard genome sequencing and annotation.</title>
        <authorList>
            <consortium name="The Broad Institute Genomics Platform"/>
            <consortium name="The Broad Institute Genome Sequencing Center for Infectious Disease"/>
            <person name="Wu L."/>
            <person name="Ma J."/>
        </authorList>
    </citation>
    <scope>NUCLEOTIDE SEQUENCE [LARGE SCALE GENOMIC DNA]</scope>
    <source>
        <strain evidence="2">CGMCC 1.15180</strain>
    </source>
</reference>
<comment type="caution">
    <text evidence="1">The sequence shown here is derived from an EMBL/GenBank/DDBJ whole genome shotgun (WGS) entry which is preliminary data.</text>
</comment>
<proteinExistence type="predicted"/>
<keyword evidence="2" id="KW-1185">Reference proteome</keyword>
<protein>
    <recommendedName>
        <fullName evidence="3">Lipid A 3-O-deacylase (PagL)</fullName>
    </recommendedName>
</protein>
<evidence type="ECO:0000313" key="1">
    <source>
        <dbReference type="EMBL" id="MFD2033811.1"/>
    </source>
</evidence>
<evidence type="ECO:0008006" key="3">
    <source>
        <dbReference type="Google" id="ProtNLM"/>
    </source>
</evidence>